<evidence type="ECO:0000256" key="1">
    <source>
        <dbReference type="SAM" id="MobiDB-lite"/>
    </source>
</evidence>
<reference evidence="2" key="1">
    <citation type="submission" date="2020-03" db="EMBL/GenBank/DDBJ databases">
        <title>Draft Genome Sequence of Cylindrodendrum hubeiense.</title>
        <authorList>
            <person name="Buettner E."/>
            <person name="Kellner H."/>
        </authorList>
    </citation>
    <scope>NUCLEOTIDE SEQUENCE</scope>
    <source>
        <strain evidence="2">IHI 201604</strain>
    </source>
</reference>
<dbReference type="Proteomes" id="UP000722485">
    <property type="component" value="Unassembled WGS sequence"/>
</dbReference>
<dbReference type="EMBL" id="JAANBB010000276">
    <property type="protein sequence ID" value="KAF7544971.1"/>
    <property type="molecule type" value="Genomic_DNA"/>
</dbReference>
<gene>
    <name evidence="2" type="ORF">G7Z17_g9532</name>
</gene>
<keyword evidence="3" id="KW-1185">Reference proteome</keyword>
<feature type="compositionally biased region" description="Low complexity" evidence="1">
    <location>
        <begin position="93"/>
        <end position="102"/>
    </location>
</feature>
<organism evidence="2 3">
    <name type="scientific">Cylindrodendrum hubeiense</name>
    <dbReference type="NCBI Taxonomy" id="595255"/>
    <lineage>
        <taxon>Eukaryota</taxon>
        <taxon>Fungi</taxon>
        <taxon>Dikarya</taxon>
        <taxon>Ascomycota</taxon>
        <taxon>Pezizomycotina</taxon>
        <taxon>Sordariomycetes</taxon>
        <taxon>Hypocreomycetidae</taxon>
        <taxon>Hypocreales</taxon>
        <taxon>Nectriaceae</taxon>
        <taxon>Cylindrodendrum</taxon>
    </lineage>
</organism>
<name>A0A9P5H8Z8_9HYPO</name>
<proteinExistence type="predicted"/>
<feature type="region of interest" description="Disordered" evidence="1">
    <location>
        <begin position="93"/>
        <end position="114"/>
    </location>
</feature>
<sequence length="126" mass="13601">MQSSVNAITLVHDKEDHERRLRSAIHLRVGRMWVAGRNKERAASTGTPGQPANHLRNKLPSIVAAWAGAGLDAARRNHACWEGGNAACGMRHAGTSGTAGSGNAQNRPANKTPIKAQEAWNRCYRN</sequence>
<accession>A0A9P5H8Z8</accession>
<comment type="caution">
    <text evidence="2">The sequence shown here is derived from an EMBL/GenBank/DDBJ whole genome shotgun (WGS) entry which is preliminary data.</text>
</comment>
<evidence type="ECO:0000313" key="3">
    <source>
        <dbReference type="Proteomes" id="UP000722485"/>
    </source>
</evidence>
<protein>
    <submittedName>
        <fullName evidence="2">Uncharacterized protein</fullName>
    </submittedName>
</protein>
<dbReference type="AlphaFoldDB" id="A0A9P5H8Z8"/>
<evidence type="ECO:0000313" key="2">
    <source>
        <dbReference type="EMBL" id="KAF7544971.1"/>
    </source>
</evidence>